<dbReference type="GO" id="GO:0004523">
    <property type="term" value="F:RNA-DNA hybrid ribonuclease activity"/>
    <property type="evidence" value="ECO:0007669"/>
    <property type="project" value="InterPro"/>
</dbReference>
<dbReference type="InterPro" id="IPR043502">
    <property type="entry name" value="DNA/RNA_pol_sf"/>
</dbReference>
<dbReference type="InterPro" id="IPR052343">
    <property type="entry name" value="Retrotransposon-Effector_Assoc"/>
</dbReference>
<dbReference type="Pfam" id="PF00078">
    <property type="entry name" value="RVT_1"/>
    <property type="match status" value="1"/>
</dbReference>
<proteinExistence type="predicted"/>
<dbReference type="EMBL" id="JAUUTY010000002">
    <property type="protein sequence ID" value="KAK1682633.1"/>
    <property type="molecule type" value="Genomic_DNA"/>
</dbReference>
<dbReference type="PANTHER" id="PTHR46890">
    <property type="entry name" value="NON-LTR RETROLELEMENT REVERSE TRANSCRIPTASE-LIKE PROTEIN-RELATED"/>
    <property type="match status" value="1"/>
</dbReference>
<dbReference type="GO" id="GO:0003676">
    <property type="term" value="F:nucleic acid binding"/>
    <property type="evidence" value="ECO:0007669"/>
    <property type="project" value="InterPro"/>
</dbReference>
<dbReference type="PROSITE" id="PS50878">
    <property type="entry name" value="RT_POL"/>
    <property type="match status" value="1"/>
</dbReference>
<keyword evidence="4" id="KW-1185">Reference proteome</keyword>
<feature type="domain" description="Reverse transcriptase" evidence="2">
    <location>
        <begin position="654"/>
        <end position="936"/>
    </location>
</feature>
<dbReference type="Pfam" id="PF14111">
    <property type="entry name" value="DUF4283"/>
    <property type="match status" value="1"/>
</dbReference>
<name>A0AAD8TIS9_LOLMU</name>
<accession>A0AAD8TIS9</accession>
<protein>
    <recommendedName>
        <fullName evidence="2">Reverse transcriptase domain-containing protein</fullName>
    </recommendedName>
</protein>
<dbReference type="InterPro" id="IPR036691">
    <property type="entry name" value="Endo/exonu/phosph_ase_sf"/>
</dbReference>
<dbReference type="InterPro" id="IPR002156">
    <property type="entry name" value="RNaseH_domain"/>
</dbReference>
<feature type="region of interest" description="Disordered" evidence="1">
    <location>
        <begin position="1462"/>
        <end position="1486"/>
    </location>
</feature>
<organism evidence="3 4">
    <name type="scientific">Lolium multiflorum</name>
    <name type="common">Italian ryegrass</name>
    <name type="synonym">Lolium perenne subsp. multiflorum</name>
    <dbReference type="NCBI Taxonomy" id="4521"/>
    <lineage>
        <taxon>Eukaryota</taxon>
        <taxon>Viridiplantae</taxon>
        <taxon>Streptophyta</taxon>
        <taxon>Embryophyta</taxon>
        <taxon>Tracheophyta</taxon>
        <taxon>Spermatophyta</taxon>
        <taxon>Magnoliopsida</taxon>
        <taxon>Liliopsida</taxon>
        <taxon>Poales</taxon>
        <taxon>Poaceae</taxon>
        <taxon>BOP clade</taxon>
        <taxon>Pooideae</taxon>
        <taxon>Poodae</taxon>
        <taxon>Poeae</taxon>
        <taxon>Poeae Chloroplast Group 2 (Poeae type)</taxon>
        <taxon>Loliodinae</taxon>
        <taxon>Loliinae</taxon>
        <taxon>Lolium</taxon>
    </lineage>
</organism>
<evidence type="ECO:0000313" key="3">
    <source>
        <dbReference type="EMBL" id="KAK1682633.1"/>
    </source>
</evidence>
<dbReference type="CDD" id="cd01650">
    <property type="entry name" value="RT_nLTR_like"/>
    <property type="match status" value="1"/>
</dbReference>
<dbReference type="InterPro" id="IPR025836">
    <property type="entry name" value="Zn_knuckle_CX2CX4HX4C"/>
</dbReference>
<dbReference type="InterPro" id="IPR025558">
    <property type="entry name" value="DUF4283"/>
</dbReference>
<gene>
    <name evidence="3" type="ORF">QYE76_043481</name>
</gene>
<sequence length="1518" mass="171435">MAEAGGSSHAGGIPKGQKMDVNALLRNLRINESDFDDLVIDEEVCIDEEPSLLAIARVLTDKSFSTPALEETMRYAWNLAQGVKFRAVGDNTFILKFKCLGDWTKAVEEGPWLFRNWGIVIKGYDGYTKPSAIVLDKLPIWIQIHDVPEAYLKPDILQNMAGRVGKFVSRDIEGVAEGNYVRVRVEIDVNKPLERFTSVIRKGKREVFLVKFEKIPKFCEVCGHIGHEYMECGNGFHKQEDHVFGDWMIAEPPRRGRGRGRGSFSNRGARGAGGRTGSGRSHGQQRAWNPSNDVAEVDDEFDKEPGKTARKRLELGGGKIPLTEPEEELALALVRDEGEEEQAEGDEEMYESGTGDKFTWSRAEVKERLDRAVCNSEWRLLFPMAATSNEQHHRSDHRPVVVDTEFHDERLIRRRSGGKKFEARWLAEESVNEIVKTAWEKAKILGIAPSLAQRTNAVHSSLHEWDRTTLKGPKKRINKLKKELEQLRRGALNSESIGRQKEIQVLIENLLEQEEIYWIQRGRANWLMHGDRNTSYFHNAATARKKRNLIRRLLDDTGVWKEGTELNSHVVNYFTNLFTSEDTGNNSGVLAAVHSRISSAMNDVLMAPYTAEEVKKALFSIGDLKSPGPDGLHAVFYKRFWHLLGDDLIHEVLRAVNDCEIPDGWNDTTIVMIPKVRAPEKVTQFRPISLCNVVYKVISKMLASRLRGLLSEIIGPTQSAFVPGRLITDNVLVAYECFHAIKKRRQGKKGFCAVKLDMHKAYDRVEWGFLEKVMLKMGFDRRWVKLIMKCVTTVRYRVRINDVESESFTPSRGLRQGDPLSPYLFLLCAEGLTALLSKAELEEELVGVKVCREAPAISNLLFADDSLILMQADMSNASCLKRILDEYCAASGQMISVDKSSIFFSPNSRVDERADICTTLDIMTEALTDKYLGLPATRARQVWDHLGLGQVIDIACDIDHAGQAVLEQILSNEIHVMPSEGTASIPELVAVTAWYLWWERCKAARGEALQDPERTARAIEALYSNFFAANSPKAKAKRGGWVKPISDHVKVNVDASFDEDQLRGATGAVIRDCKGNFVAACNTKLDFVLDALSAEAHALKQASVPVLSVRIDDHCYYGLCDIGASISAIPYELYTEVMHEIGSCELEDIDVVIRLANRETISPIGIVRDVEVLCDCKKEKIVTKYAGESYEFNFSKFAKTPYKADLPNDDFRVEQCASIALAPSNPLQQHLENSESEVFREERDELDEIFLRQPILKHDLPVEDLGVTPPPKEDPVFDLKPLPDNLKYAYIDDKKTYPVIISAKLSDIEEERSRATMSSSEPPKDNFFENVVNPYISELKMHPKELLLVDGELQIEDVRGPKGEGSLEDRMEKLEQEVFTYKKMAEREVDIFHRIVSELIGEHEKETAKLWSDILSLHNTTNQLQAQLYDAWNQNCEYENRFKRISDAASFRIPETKTSFVDGEPLPWKSDDEKNPSPSRRSNSSSVLASPWFVPSLGSAAVLHHHYIYLLLSSRVIS</sequence>
<dbReference type="Pfam" id="PF13456">
    <property type="entry name" value="RVT_3"/>
    <property type="match status" value="1"/>
</dbReference>
<feature type="region of interest" description="Disordered" evidence="1">
    <location>
        <begin position="252"/>
        <end position="310"/>
    </location>
</feature>
<feature type="compositionally biased region" description="Low complexity" evidence="1">
    <location>
        <begin position="1476"/>
        <end position="1486"/>
    </location>
</feature>
<dbReference type="Proteomes" id="UP001231189">
    <property type="component" value="Unassembled WGS sequence"/>
</dbReference>
<dbReference type="SUPFAM" id="SSF56219">
    <property type="entry name" value="DNase I-like"/>
    <property type="match status" value="1"/>
</dbReference>
<dbReference type="SUPFAM" id="SSF56672">
    <property type="entry name" value="DNA/RNA polymerases"/>
    <property type="match status" value="1"/>
</dbReference>
<reference evidence="3" key="1">
    <citation type="submission" date="2023-07" db="EMBL/GenBank/DDBJ databases">
        <title>A chromosome-level genome assembly of Lolium multiflorum.</title>
        <authorList>
            <person name="Chen Y."/>
            <person name="Copetti D."/>
            <person name="Kolliker R."/>
            <person name="Studer B."/>
        </authorList>
    </citation>
    <scope>NUCLEOTIDE SEQUENCE</scope>
    <source>
        <strain evidence="3">02402/16</strain>
        <tissue evidence="3">Leaf</tissue>
    </source>
</reference>
<comment type="caution">
    <text evidence="3">The sequence shown here is derived from an EMBL/GenBank/DDBJ whole genome shotgun (WGS) entry which is preliminary data.</text>
</comment>
<dbReference type="InterPro" id="IPR000477">
    <property type="entry name" value="RT_dom"/>
</dbReference>
<evidence type="ECO:0000313" key="4">
    <source>
        <dbReference type="Proteomes" id="UP001231189"/>
    </source>
</evidence>
<dbReference type="Pfam" id="PF14392">
    <property type="entry name" value="zf-CCHC_4"/>
    <property type="match status" value="1"/>
</dbReference>
<dbReference type="PANTHER" id="PTHR46890:SF48">
    <property type="entry name" value="RNA-DIRECTED DNA POLYMERASE"/>
    <property type="match status" value="1"/>
</dbReference>
<evidence type="ECO:0000259" key="2">
    <source>
        <dbReference type="PROSITE" id="PS50878"/>
    </source>
</evidence>
<evidence type="ECO:0000256" key="1">
    <source>
        <dbReference type="SAM" id="MobiDB-lite"/>
    </source>
</evidence>